<sequence length="102" mass="11785">MLLISALRRVKRSNIFPAYMLMAAIVQPLCQVLLQWPQLEPRFPRLQFVPSKQPRKTARSKIMPTQSHGAGLILNYGRSRAEVGGKELLQQHNHRHLQQQHV</sequence>
<evidence type="ECO:0000313" key="1">
    <source>
        <dbReference type="EMBL" id="KAK3789655.1"/>
    </source>
</evidence>
<evidence type="ECO:0000313" key="2">
    <source>
        <dbReference type="Proteomes" id="UP001283361"/>
    </source>
</evidence>
<reference evidence="1" key="1">
    <citation type="journal article" date="2023" name="G3 (Bethesda)">
        <title>A reference genome for the long-term kleptoplast-retaining sea slug Elysia crispata morphotype clarki.</title>
        <authorList>
            <person name="Eastman K.E."/>
            <person name="Pendleton A.L."/>
            <person name="Shaikh M.A."/>
            <person name="Suttiyut T."/>
            <person name="Ogas R."/>
            <person name="Tomko P."/>
            <person name="Gavelis G."/>
            <person name="Widhalm J.R."/>
            <person name="Wisecaver J.H."/>
        </authorList>
    </citation>
    <scope>NUCLEOTIDE SEQUENCE</scope>
    <source>
        <strain evidence="1">ECLA1</strain>
    </source>
</reference>
<dbReference type="AlphaFoldDB" id="A0AAE1ALC3"/>
<dbReference type="EMBL" id="JAWDGP010001641">
    <property type="protein sequence ID" value="KAK3789655.1"/>
    <property type="molecule type" value="Genomic_DNA"/>
</dbReference>
<dbReference type="Proteomes" id="UP001283361">
    <property type="component" value="Unassembled WGS sequence"/>
</dbReference>
<name>A0AAE1ALC3_9GAST</name>
<protein>
    <submittedName>
        <fullName evidence="1">Uncharacterized protein</fullName>
    </submittedName>
</protein>
<keyword evidence="2" id="KW-1185">Reference proteome</keyword>
<comment type="caution">
    <text evidence="1">The sequence shown here is derived from an EMBL/GenBank/DDBJ whole genome shotgun (WGS) entry which is preliminary data.</text>
</comment>
<gene>
    <name evidence="1" type="ORF">RRG08_017344</name>
</gene>
<organism evidence="1 2">
    <name type="scientific">Elysia crispata</name>
    <name type="common">lettuce slug</name>
    <dbReference type="NCBI Taxonomy" id="231223"/>
    <lineage>
        <taxon>Eukaryota</taxon>
        <taxon>Metazoa</taxon>
        <taxon>Spiralia</taxon>
        <taxon>Lophotrochozoa</taxon>
        <taxon>Mollusca</taxon>
        <taxon>Gastropoda</taxon>
        <taxon>Heterobranchia</taxon>
        <taxon>Euthyneura</taxon>
        <taxon>Panpulmonata</taxon>
        <taxon>Sacoglossa</taxon>
        <taxon>Placobranchoidea</taxon>
        <taxon>Plakobranchidae</taxon>
        <taxon>Elysia</taxon>
    </lineage>
</organism>
<accession>A0AAE1ALC3</accession>
<proteinExistence type="predicted"/>